<keyword evidence="2" id="KW-1185">Reference proteome</keyword>
<organism evidence="1 2">
    <name type="scientific">Clavelina lepadiformis</name>
    <name type="common">Light-bulb sea squirt</name>
    <name type="synonym">Ascidia lepadiformis</name>
    <dbReference type="NCBI Taxonomy" id="159417"/>
    <lineage>
        <taxon>Eukaryota</taxon>
        <taxon>Metazoa</taxon>
        <taxon>Chordata</taxon>
        <taxon>Tunicata</taxon>
        <taxon>Ascidiacea</taxon>
        <taxon>Aplousobranchia</taxon>
        <taxon>Clavelinidae</taxon>
        <taxon>Clavelina</taxon>
    </lineage>
</organism>
<evidence type="ECO:0000313" key="2">
    <source>
        <dbReference type="Proteomes" id="UP001642483"/>
    </source>
</evidence>
<sequence length="91" mass="10226">MSALEPYVGHIFSARTLTARQISHPRPLCARANSFASTHDCNFCSAPHPRWFICGRPQNFFCRTPTAICTLTVEEADDSLKMEARPNESLQ</sequence>
<proteinExistence type="predicted"/>
<name>A0ABP0FTX0_CLALP</name>
<comment type="caution">
    <text evidence="1">The sequence shown here is derived from an EMBL/GenBank/DDBJ whole genome shotgun (WGS) entry which is preliminary data.</text>
</comment>
<gene>
    <name evidence="1" type="ORF">CVLEPA_LOCUS14171</name>
</gene>
<evidence type="ECO:0000313" key="1">
    <source>
        <dbReference type="EMBL" id="CAK8683057.1"/>
    </source>
</evidence>
<reference evidence="1 2" key="1">
    <citation type="submission" date="2024-02" db="EMBL/GenBank/DDBJ databases">
        <authorList>
            <person name="Daric V."/>
            <person name="Darras S."/>
        </authorList>
    </citation>
    <scope>NUCLEOTIDE SEQUENCE [LARGE SCALE GENOMIC DNA]</scope>
</reference>
<accession>A0ABP0FTX0</accession>
<dbReference type="EMBL" id="CAWYQH010000096">
    <property type="protein sequence ID" value="CAK8683057.1"/>
    <property type="molecule type" value="Genomic_DNA"/>
</dbReference>
<dbReference type="Proteomes" id="UP001642483">
    <property type="component" value="Unassembled WGS sequence"/>
</dbReference>
<protein>
    <submittedName>
        <fullName evidence="1">Uncharacterized protein</fullName>
    </submittedName>
</protein>